<feature type="domain" description="Up-regulated during septation protein 1" evidence="3">
    <location>
        <begin position="100"/>
        <end position="229"/>
    </location>
</feature>
<dbReference type="PANTHER" id="PTHR18867:SF12">
    <property type="entry name" value="DNA REPAIR PROTEIN RAD50"/>
    <property type="match status" value="1"/>
</dbReference>
<feature type="compositionally biased region" description="Basic and acidic residues" evidence="2">
    <location>
        <begin position="980"/>
        <end position="1001"/>
    </location>
</feature>
<dbReference type="InParanoid" id="A0A2N3NIG3"/>
<dbReference type="OrthoDB" id="5569911at2759"/>
<dbReference type="GO" id="GO:0030870">
    <property type="term" value="C:Mre11 complex"/>
    <property type="evidence" value="ECO:0007669"/>
    <property type="project" value="TreeGrafter"/>
</dbReference>
<dbReference type="GO" id="GO:0000722">
    <property type="term" value="P:telomere maintenance via recombination"/>
    <property type="evidence" value="ECO:0007669"/>
    <property type="project" value="TreeGrafter"/>
</dbReference>
<name>A0A2N3NIG3_9PEZI</name>
<dbReference type="GO" id="GO:0006302">
    <property type="term" value="P:double-strand break repair"/>
    <property type="evidence" value="ECO:0007669"/>
    <property type="project" value="TreeGrafter"/>
</dbReference>
<dbReference type="EMBL" id="NLAX01000004">
    <property type="protein sequence ID" value="PKS12208.1"/>
    <property type="molecule type" value="Genomic_DNA"/>
</dbReference>
<dbReference type="GO" id="GO:0007004">
    <property type="term" value="P:telomere maintenance via telomerase"/>
    <property type="evidence" value="ECO:0007669"/>
    <property type="project" value="TreeGrafter"/>
</dbReference>
<evidence type="ECO:0000313" key="5">
    <source>
        <dbReference type="EMBL" id="PKS12208.1"/>
    </source>
</evidence>
<dbReference type="Proteomes" id="UP000233524">
    <property type="component" value="Unassembled WGS sequence"/>
</dbReference>
<feature type="region of interest" description="Disordered" evidence="2">
    <location>
        <begin position="230"/>
        <end position="249"/>
    </location>
</feature>
<keyword evidence="6" id="KW-1185">Reference proteome</keyword>
<proteinExistence type="predicted"/>
<dbReference type="Pfam" id="PF25078">
    <property type="entry name" value="DUF7801"/>
    <property type="match status" value="1"/>
</dbReference>
<dbReference type="GO" id="GO:0043047">
    <property type="term" value="F:single-stranded telomeric DNA binding"/>
    <property type="evidence" value="ECO:0007669"/>
    <property type="project" value="TreeGrafter"/>
</dbReference>
<dbReference type="GO" id="GO:0051880">
    <property type="term" value="F:G-quadruplex DNA binding"/>
    <property type="evidence" value="ECO:0007669"/>
    <property type="project" value="TreeGrafter"/>
</dbReference>
<dbReference type="GO" id="GO:0070192">
    <property type="term" value="P:chromosome organization involved in meiotic cell cycle"/>
    <property type="evidence" value="ECO:0007669"/>
    <property type="project" value="TreeGrafter"/>
</dbReference>
<dbReference type="STRING" id="41688.A0A2N3NIG3"/>
<dbReference type="PANTHER" id="PTHR18867">
    <property type="entry name" value="RAD50"/>
    <property type="match status" value="1"/>
</dbReference>
<dbReference type="Pfam" id="PF15456">
    <property type="entry name" value="Uds1"/>
    <property type="match status" value="1"/>
</dbReference>
<sequence length="1023" mass="115093">MSGFSPPRNPYRRDYDDGPSASGRAQPPPGTSARLMVDGYKKDLNNNLGRNALRTDTVRPIHSLPLYCDEGNPETYLVLQKDTDRPRGSAMVDLNDPIQVHLLTETALFDSRRYEILSQEEVDDLKKQCQSMAQRIEKTRANLAVQIKYRDAAISMAKLYSPARSSVGRRTPLGSQTSNRDSAEEAELERRATERTCDELATELWNLERRIMEPQRRLLEHTAAILQLTHKGSSKKQQQSNMPLMNGMPGSPESLYTYSNGRSSIDMDFQNPIEIPLKSPIREQTNKLREEADRLKQENDQLRAQSDAYGLEVEALRRETTENERDIGDLERKLESLNSSLRDVIVKFNPTKNSNFRIPPSAGDSMRGARPAAVISGQLDFLADTISAIKQEQEEGHSRSRSVDDEASVAVAMAQAEGRLDALNRQITDLLLGVGATPPAPPNPAQLQGGGELELDDRISYLQYSLRVVETELMQAVEGANNTRSASGGGNADSEPLLRELWDIVQDGFAELRRQREDRKKIRQEKGLDDDEDEMSVDETFDFNENFSPTGLSMRIRSLSSQISKLTEHKVVLKRQIKQQRELNNKSSGEKDIELQNKDAEIERRILDLRSKEDELQAKIVELTATEAVLASKDSELLELDKKVFDLEEKLSDLNMELSEARSTGPSSGVSSEEVEAKDRRIKELETELVEMQQILEKSRADASQTQGMLVSALRDLDTANRNAETLESENLKAARGELEEKRAKLAALETSSKDLESRLNMTEASRSELQMRMDEIDGKIETLEVELAEARAAQKASEMAAEFKQKELDSKQREIKEKDDVLDSLNMMVVELKTELTIAQAELEGAYGSRAERAADVAAIKSNDEMRKLNNQIETLKGELEQTLKQLEDITRETINAEREKLEIEGKLDDAVAARTSLEAEIQELRERLDGEVLSSREKINKLQEELDTQRLKAVPTGEGGASRPGAGASMLSEQFRATMREERKKFQEDLREEQSRRRKLEEELTRLRKAAGPGKSPLSPK</sequence>
<organism evidence="5 6">
    <name type="scientific">Lomentospora prolificans</name>
    <dbReference type="NCBI Taxonomy" id="41688"/>
    <lineage>
        <taxon>Eukaryota</taxon>
        <taxon>Fungi</taxon>
        <taxon>Dikarya</taxon>
        <taxon>Ascomycota</taxon>
        <taxon>Pezizomycotina</taxon>
        <taxon>Sordariomycetes</taxon>
        <taxon>Hypocreomycetidae</taxon>
        <taxon>Microascales</taxon>
        <taxon>Microascaceae</taxon>
        <taxon>Lomentospora</taxon>
    </lineage>
</organism>
<feature type="coiled-coil region" evidence="1">
    <location>
        <begin position="281"/>
        <end position="347"/>
    </location>
</feature>
<feature type="region of interest" description="Disordered" evidence="2">
    <location>
        <begin position="951"/>
        <end position="1001"/>
    </location>
</feature>
<dbReference type="GO" id="GO:0003691">
    <property type="term" value="F:double-stranded telomeric DNA binding"/>
    <property type="evidence" value="ECO:0007669"/>
    <property type="project" value="TreeGrafter"/>
</dbReference>
<dbReference type="Gene3D" id="1.10.287.1490">
    <property type="match status" value="1"/>
</dbReference>
<reference evidence="5 6" key="1">
    <citation type="journal article" date="2017" name="G3 (Bethesda)">
        <title>First Draft Genome Sequence of the Pathogenic Fungus Lomentospora prolificans (Formerly Scedosporium prolificans).</title>
        <authorList>
            <person name="Luo R."/>
            <person name="Zimin A."/>
            <person name="Workman R."/>
            <person name="Fan Y."/>
            <person name="Pertea G."/>
            <person name="Grossman N."/>
            <person name="Wear M.P."/>
            <person name="Jia B."/>
            <person name="Miller H."/>
            <person name="Casadevall A."/>
            <person name="Timp W."/>
            <person name="Zhang S.X."/>
            <person name="Salzberg S.L."/>
        </authorList>
    </citation>
    <scope>NUCLEOTIDE SEQUENCE [LARGE SCALE GENOMIC DNA]</scope>
    <source>
        <strain evidence="5 6">JHH-5317</strain>
    </source>
</reference>
<dbReference type="GO" id="GO:0000794">
    <property type="term" value="C:condensed nuclear chromosome"/>
    <property type="evidence" value="ECO:0007669"/>
    <property type="project" value="TreeGrafter"/>
</dbReference>
<evidence type="ECO:0000313" key="6">
    <source>
        <dbReference type="Proteomes" id="UP000233524"/>
    </source>
</evidence>
<dbReference type="AlphaFoldDB" id="A0A2N3NIG3"/>
<dbReference type="InterPro" id="IPR056703">
    <property type="entry name" value="DUF7801"/>
</dbReference>
<protein>
    <submittedName>
        <fullName evidence="5">Uncharacterized protein</fullName>
    </submittedName>
</protein>
<feature type="region of interest" description="Disordered" evidence="2">
    <location>
        <begin position="165"/>
        <end position="193"/>
    </location>
</feature>
<keyword evidence="1" id="KW-0175">Coiled coil</keyword>
<accession>A0A2N3NIG3</accession>
<evidence type="ECO:0000256" key="2">
    <source>
        <dbReference type="SAM" id="MobiDB-lite"/>
    </source>
</evidence>
<feature type="compositionally biased region" description="Low complexity" evidence="2">
    <location>
        <begin position="663"/>
        <end position="672"/>
    </location>
</feature>
<gene>
    <name evidence="5" type="ORF">jhhlp_001507</name>
</gene>
<feature type="region of interest" description="Disordered" evidence="2">
    <location>
        <begin position="659"/>
        <end position="678"/>
    </location>
</feature>
<dbReference type="InterPro" id="IPR029191">
    <property type="entry name" value="Uds1"/>
</dbReference>
<evidence type="ECO:0000256" key="1">
    <source>
        <dbReference type="SAM" id="Coils"/>
    </source>
</evidence>
<feature type="region of interest" description="Disordered" evidence="2">
    <location>
        <begin position="1"/>
        <end position="32"/>
    </location>
</feature>
<evidence type="ECO:0000259" key="4">
    <source>
        <dbReference type="Pfam" id="PF25078"/>
    </source>
</evidence>
<feature type="domain" description="DUF7801" evidence="4">
    <location>
        <begin position="810"/>
        <end position="955"/>
    </location>
</feature>
<evidence type="ECO:0000259" key="3">
    <source>
        <dbReference type="Pfam" id="PF15456"/>
    </source>
</evidence>
<dbReference type="VEuPathDB" id="FungiDB:jhhlp_001507"/>
<comment type="caution">
    <text evidence="5">The sequence shown here is derived from an EMBL/GenBank/DDBJ whole genome shotgun (WGS) entry which is preliminary data.</text>
</comment>